<protein>
    <submittedName>
        <fullName evidence="1">Uncharacterized protein</fullName>
    </submittedName>
</protein>
<sequence length="269" mass="29277">MLTLLCCLDAEKDESKFNKPRSVSRNGMVSGRKIAKGVKSTPSWWIDVSTRGLQDRGCLLEMVTLPQASPSLQKGMDLTNQGDGGCTDMYVPKVTTTSSGGGERLGIQASRLVVWYVVGLVRPAKMAPKKTKRCMSHSRRTTSDIVEECGDNVKSTLPLWVGPHMCYNGNYNGKQGCKAEQIQKDCLGSDYSLQLGNMKLESLVIVDQHATVNMYLGPVLTARHTLGIGFTRSIGPMITHDFCVPLVPQRLLVVLLAHTTMGSSTGVKS</sequence>
<dbReference type="AlphaFoldDB" id="A0AAN9PYP1"/>
<gene>
    <name evidence="1" type="ORF">RJT34_01780</name>
</gene>
<keyword evidence="2" id="KW-1185">Reference proteome</keyword>
<dbReference type="EMBL" id="JAYKXN010000001">
    <property type="protein sequence ID" value="KAK7317495.1"/>
    <property type="molecule type" value="Genomic_DNA"/>
</dbReference>
<proteinExistence type="predicted"/>
<comment type="caution">
    <text evidence="1">The sequence shown here is derived from an EMBL/GenBank/DDBJ whole genome shotgun (WGS) entry which is preliminary data.</text>
</comment>
<dbReference type="Proteomes" id="UP001359559">
    <property type="component" value="Unassembled WGS sequence"/>
</dbReference>
<evidence type="ECO:0000313" key="1">
    <source>
        <dbReference type="EMBL" id="KAK7317495.1"/>
    </source>
</evidence>
<reference evidence="1 2" key="1">
    <citation type="submission" date="2024-01" db="EMBL/GenBank/DDBJ databases">
        <title>The genomes of 5 underutilized Papilionoideae crops provide insights into root nodulation and disease resistance.</title>
        <authorList>
            <person name="Yuan L."/>
        </authorList>
    </citation>
    <scope>NUCLEOTIDE SEQUENCE [LARGE SCALE GENOMIC DNA]</scope>
    <source>
        <strain evidence="1">LY-2023</strain>
        <tissue evidence="1">Leaf</tissue>
    </source>
</reference>
<name>A0AAN9PYP1_CLITE</name>
<evidence type="ECO:0000313" key="2">
    <source>
        <dbReference type="Proteomes" id="UP001359559"/>
    </source>
</evidence>
<organism evidence="1 2">
    <name type="scientific">Clitoria ternatea</name>
    <name type="common">Butterfly pea</name>
    <dbReference type="NCBI Taxonomy" id="43366"/>
    <lineage>
        <taxon>Eukaryota</taxon>
        <taxon>Viridiplantae</taxon>
        <taxon>Streptophyta</taxon>
        <taxon>Embryophyta</taxon>
        <taxon>Tracheophyta</taxon>
        <taxon>Spermatophyta</taxon>
        <taxon>Magnoliopsida</taxon>
        <taxon>eudicotyledons</taxon>
        <taxon>Gunneridae</taxon>
        <taxon>Pentapetalae</taxon>
        <taxon>rosids</taxon>
        <taxon>fabids</taxon>
        <taxon>Fabales</taxon>
        <taxon>Fabaceae</taxon>
        <taxon>Papilionoideae</taxon>
        <taxon>50 kb inversion clade</taxon>
        <taxon>NPAAA clade</taxon>
        <taxon>indigoferoid/millettioid clade</taxon>
        <taxon>Phaseoleae</taxon>
        <taxon>Clitoria</taxon>
    </lineage>
</organism>
<accession>A0AAN9PYP1</accession>